<dbReference type="RefSeq" id="WP_010878960.1">
    <property type="nucleotide sequence ID" value="NC_000917.1"/>
</dbReference>
<dbReference type="STRING" id="224325.AF_1463"/>
<evidence type="ECO:0000256" key="2">
    <source>
        <dbReference type="ARBA" id="ARBA00023002"/>
    </source>
</evidence>
<dbReference type="EnsemblBacteria" id="AAB89784">
    <property type="protein sequence ID" value="AAB89784"/>
    <property type="gene ID" value="AF_1463"/>
</dbReference>
<dbReference type="AlphaFoldDB" id="O28809"/>
<dbReference type="Proteomes" id="UP000002199">
    <property type="component" value="Chromosome"/>
</dbReference>
<keyword evidence="1" id="KW-0285">Flavoprotein</keyword>
<evidence type="ECO:0000313" key="7">
    <source>
        <dbReference type="EMBL" id="AAB89784.1"/>
    </source>
</evidence>
<dbReference type="eggNOG" id="arCOG00571">
    <property type="taxonomic scope" value="Archaea"/>
</dbReference>
<dbReference type="KEGG" id="afu:AF_1463"/>
<dbReference type="SUPFAM" id="SSF51905">
    <property type="entry name" value="FAD/NAD(P)-binding domain"/>
    <property type="match status" value="1"/>
</dbReference>
<accession>O28809</accession>
<organism evidence="7 8">
    <name type="scientific">Archaeoglobus fulgidus (strain ATCC 49558 / DSM 4304 / JCM 9628 / NBRC 100126 / VC-16)</name>
    <dbReference type="NCBI Taxonomy" id="224325"/>
    <lineage>
        <taxon>Archaea</taxon>
        <taxon>Methanobacteriati</taxon>
        <taxon>Methanobacteriota</taxon>
        <taxon>Archaeoglobi</taxon>
        <taxon>Archaeoglobales</taxon>
        <taxon>Archaeoglobaceae</taxon>
        <taxon>Archaeoglobus</taxon>
    </lineage>
</organism>
<dbReference type="InterPro" id="IPR015939">
    <property type="entry name" value="Fum_Rdtase/Succ_DH_flav-like_C"/>
</dbReference>
<dbReference type="PROSITE" id="PS51318">
    <property type="entry name" value="TAT"/>
    <property type="match status" value="1"/>
</dbReference>
<dbReference type="PRINTS" id="PR00411">
    <property type="entry name" value="PNDRDTASEI"/>
</dbReference>
<dbReference type="Gene3D" id="3.50.50.60">
    <property type="entry name" value="FAD/NAD(P)-binding domain"/>
    <property type="match status" value="2"/>
</dbReference>
<keyword evidence="4" id="KW-0812">Transmembrane</keyword>
<dbReference type="SUPFAM" id="SSF46977">
    <property type="entry name" value="Succinate dehydrogenase/fumarate reductase flavoprotein C-terminal domain"/>
    <property type="match status" value="1"/>
</dbReference>
<dbReference type="HOGENOM" id="CLU_014312_8_2_2"/>
<dbReference type="GO" id="GO:0000104">
    <property type="term" value="F:succinate dehydrogenase activity"/>
    <property type="evidence" value="ECO:0007669"/>
    <property type="project" value="TreeGrafter"/>
</dbReference>
<dbReference type="GO" id="GO:0009055">
    <property type="term" value="F:electron transfer activity"/>
    <property type="evidence" value="ECO:0007669"/>
    <property type="project" value="TreeGrafter"/>
</dbReference>
<protein>
    <submittedName>
        <fullName evidence="7">Fumarate reductase, flavoprotein subunit (FdrA) (Mycobacterium tuberculosis)</fullName>
    </submittedName>
</protein>
<name>O28809_ARCFU</name>
<feature type="domain" description="FAD-dependent oxidoreductase 2 FAD-binding" evidence="5">
    <location>
        <begin position="56"/>
        <end position="151"/>
    </location>
</feature>
<dbReference type="InterPro" id="IPR037099">
    <property type="entry name" value="Fum_R/Succ_DH_flav-like_C_sf"/>
</dbReference>
<dbReference type="InterPro" id="IPR030664">
    <property type="entry name" value="SdhA/FrdA/AprA"/>
</dbReference>
<dbReference type="Pfam" id="PF00890">
    <property type="entry name" value="FAD_binding_2"/>
    <property type="match status" value="1"/>
</dbReference>
<dbReference type="PhylomeDB" id="O28809"/>
<evidence type="ECO:0000256" key="3">
    <source>
        <dbReference type="SAM" id="MobiDB-lite"/>
    </source>
</evidence>
<evidence type="ECO:0000259" key="6">
    <source>
        <dbReference type="Pfam" id="PF02910"/>
    </source>
</evidence>
<proteinExistence type="predicted"/>
<dbReference type="InterPro" id="IPR036188">
    <property type="entry name" value="FAD/NAD-bd_sf"/>
</dbReference>
<dbReference type="GO" id="GO:0009061">
    <property type="term" value="P:anaerobic respiration"/>
    <property type="evidence" value="ECO:0007669"/>
    <property type="project" value="TreeGrafter"/>
</dbReference>
<feature type="region of interest" description="Disordered" evidence="3">
    <location>
        <begin position="321"/>
        <end position="346"/>
    </location>
</feature>
<dbReference type="PaxDb" id="224325-AF_1463"/>
<feature type="domain" description="Fumarate reductase/succinate dehydrogenase flavoprotein-like C-terminal" evidence="6">
    <location>
        <begin position="475"/>
        <end position="564"/>
    </location>
</feature>
<dbReference type="GO" id="GO:0005886">
    <property type="term" value="C:plasma membrane"/>
    <property type="evidence" value="ECO:0007669"/>
    <property type="project" value="TreeGrafter"/>
</dbReference>
<evidence type="ECO:0000256" key="1">
    <source>
        <dbReference type="ARBA" id="ARBA00022630"/>
    </source>
</evidence>
<evidence type="ECO:0000313" key="8">
    <source>
        <dbReference type="Proteomes" id="UP000002199"/>
    </source>
</evidence>
<keyword evidence="4" id="KW-1133">Transmembrane helix</keyword>
<sequence>MEESRFKISRRQFLALAGAAGVAALGVRFFAGNEPYVERDYTIDSDKFREEFITTDVLVVGGGMAGLFSAVKAHDAGAKVLMVSKGRLGCSGQTPFAKGFFVFDSKTSPVSLDEFVELVSQSALGSNNRAYTRQLAMYSKDRAEELRKWGFFDSSLYHEPFRRPIDERGIRVMERIMITHLIRENGVIAGAAGFSLDEEKLYFFNAKSVVLCTGAGGFKPYGFPIRDLTHDGSVMAYEIGARITGKEWNDGHTTSSQYPAACYDSWHGIFENKPSITGVEIHHDLGVELNYATYIRGGPVSMGGQMAEVSGGPYVPEEFRRAAPSEGRTQGPPERGERPPPGGGGYVVGGASAGMSIHKSEGLVPINDRCATDIPGLYAAGDALGSHMSGGIYTQIGSSLAGSAVQGAIAGEEAANYAKDIDLQSIPESTVSRIREEILAPLNRDSGYSPAWVTQVLQGVMVPNFVLYIKKASILSAALAYVEELRDHHVPMLVARDLHELRLAHETKNMIVNAEMKLRASLFREESRLSHYRLDYPEIDDENWSVWVNIYKGSDGKMKLEKQPFGYWPNGDPIE</sequence>
<dbReference type="PIRSF" id="PIRSF000171">
    <property type="entry name" value="SDHA_APRA_LASPO"/>
    <property type="match status" value="1"/>
</dbReference>
<dbReference type="InterPro" id="IPR006311">
    <property type="entry name" value="TAT_signal"/>
</dbReference>
<dbReference type="PRINTS" id="PR00368">
    <property type="entry name" value="FADPNR"/>
</dbReference>
<dbReference type="GO" id="GO:0050660">
    <property type="term" value="F:flavin adenine dinucleotide binding"/>
    <property type="evidence" value="ECO:0007669"/>
    <property type="project" value="TreeGrafter"/>
</dbReference>
<dbReference type="PANTHER" id="PTHR11632:SF73">
    <property type="entry name" value="BLR3196 PROTEIN"/>
    <property type="match status" value="1"/>
</dbReference>
<dbReference type="GeneID" id="1484689"/>
<keyword evidence="4" id="KW-0472">Membrane</keyword>
<gene>
    <name evidence="7" type="ordered locus">AF_1463</name>
</gene>
<dbReference type="PANTHER" id="PTHR11632">
    <property type="entry name" value="SUCCINATE DEHYDROGENASE 2 FLAVOPROTEIN SUBUNIT"/>
    <property type="match status" value="1"/>
</dbReference>
<reference evidence="7 8" key="1">
    <citation type="journal article" date="1997" name="Nature">
        <title>The complete genome sequence of the hyperthermophilic, sulphate-reducing archaeon Archaeoglobus fulgidus.</title>
        <authorList>
            <person name="Klenk H.P."/>
            <person name="Clayton R.A."/>
            <person name="Tomb J."/>
            <person name="White O."/>
            <person name="Nelson K.E."/>
            <person name="Ketchum K.A."/>
            <person name="Dodson R.J."/>
            <person name="Gwinn M."/>
            <person name="Hickey E.K."/>
            <person name="Peterson J.D."/>
            <person name="Richardson D.L."/>
            <person name="Kerlavage A.R."/>
            <person name="Graham D.E."/>
            <person name="Kyrpides N.C."/>
            <person name="Fleischmann R.D."/>
            <person name="Quackenbush J."/>
            <person name="Lee N.H."/>
            <person name="Sutton G.G."/>
            <person name="Gill S."/>
            <person name="Kirkness E.F."/>
            <person name="Dougherty B.A."/>
            <person name="McKenney K."/>
            <person name="Adams M.D."/>
            <person name="Loftus B."/>
            <person name="Peterson S."/>
            <person name="Reich C.I."/>
            <person name="McNeil L.K."/>
            <person name="Badger J.H."/>
            <person name="Glodek A."/>
            <person name="Zhou L."/>
            <person name="Overbeek R."/>
            <person name="Gocayne J.D."/>
            <person name="Weidman J.F."/>
            <person name="McDonald L."/>
            <person name="Utterback T."/>
            <person name="Cotton M.D."/>
            <person name="Spriggs T."/>
            <person name="Artiach P."/>
            <person name="Kaine B.P."/>
            <person name="Sykes S.M."/>
            <person name="Sadow P.W."/>
            <person name="D'Andrea K.P."/>
            <person name="Bowman C."/>
            <person name="Fujii C."/>
            <person name="Garland S.A."/>
            <person name="Mason T.M."/>
            <person name="Olsen G.J."/>
            <person name="Fraser C.M."/>
            <person name="Smith H.O."/>
            <person name="Woese C.R."/>
            <person name="Venter J.C."/>
        </authorList>
    </citation>
    <scope>NUCLEOTIDE SEQUENCE [LARGE SCALE GENOMIC DNA]</scope>
    <source>
        <strain evidence="8">ATCC 49558 / DSM 4304 / JCM 9628 / NBRC 100126 / VC-16</strain>
    </source>
</reference>
<evidence type="ECO:0000259" key="5">
    <source>
        <dbReference type="Pfam" id="PF00890"/>
    </source>
</evidence>
<evidence type="ECO:0000256" key="4">
    <source>
        <dbReference type="SAM" id="Phobius"/>
    </source>
</evidence>
<dbReference type="PIR" id="F69432">
    <property type="entry name" value="F69432"/>
</dbReference>
<dbReference type="Pfam" id="PF02910">
    <property type="entry name" value="Succ_DH_flav_C"/>
    <property type="match status" value="1"/>
</dbReference>
<feature type="transmembrane region" description="Helical" evidence="4">
    <location>
        <begin position="12"/>
        <end position="31"/>
    </location>
</feature>
<keyword evidence="2" id="KW-0560">Oxidoreductase</keyword>
<dbReference type="InterPro" id="IPR003953">
    <property type="entry name" value="FAD-dep_OxRdtase_2_FAD-bd"/>
</dbReference>
<keyword evidence="8" id="KW-1185">Reference proteome</keyword>
<dbReference type="EMBL" id="AE000782">
    <property type="protein sequence ID" value="AAB89784.1"/>
    <property type="molecule type" value="Genomic_DNA"/>
</dbReference>